<dbReference type="NCBIfam" id="TIGR01891">
    <property type="entry name" value="amidohydrolases"/>
    <property type="match status" value="1"/>
</dbReference>
<dbReference type="EMBL" id="DXDC01000479">
    <property type="protein sequence ID" value="HIY67736.1"/>
    <property type="molecule type" value="Genomic_DNA"/>
</dbReference>
<dbReference type="InterPro" id="IPR002933">
    <property type="entry name" value="Peptidase_M20"/>
</dbReference>
<reference evidence="4" key="2">
    <citation type="submission" date="2021-04" db="EMBL/GenBank/DDBJ databases">
        <authorList>
            <person name="Gilroy R."/>
        </authorList>
    </citation>
    <scope>NUCLEOTIDE SEQUENCE</scope>
    <source>
        <strain evidence="4">ChiGjej1B1-98</strain>
    </source>
</reference>
<reference evidence="4" key="1">
    <citation type="journal article" date="2021" name="PeerJ">
        <title>Extensive microbial diversity within the chicken gut microbiome revealed by metagenomics and culture.</title>
        <authorList>
            <person name="Gilroy R."/>
            <person name="Ravi A."/>
            <person name="Getino M."/>
            <person name="Pursley I."/>
            <person name="Horton D.L."/>
            <person name="Alikhan N.F."/>
            <person name="Baker D."/>
            <person name="Gharbi K."/>
            <person name="Hall N."/>
            <person name="Watson M."/>
            <person name="Adriaenssens E.M."/>
            <person name="Foster-Nyarko E."/>
            <person name="Jarju S."/>
            <person name="Secka A."/>
            <person name="Antonio M."/>
            <person name="Oren A."/>
            <person name="Chaudhuri R.R."/>
            <person name="La Ragione R."/>
            <person name="Hildebrand F."/>
            <person name="Pallen M.J."/>
        </authorList>
    </citation>
    <scope>NUCLEOTIDE SEQUENCE</scope>
    <source>
        <strain evidence="4">ChiGjej1B1-98</strain>
    </source>
</reference>
<comment type="caution">
    <text evidence="4">The sequence shown here is derived from an EMBL/GenBank/DDBJ whole genome shotgun (WGS) entry which is preliminary data.</text>
</comment>
<comment type="cofactor">
    <cofactor evidence="2">
        <name>Mn(2+)</name>
        <dbReference type="ChEBI" id="CHEBI:29035"/>
    </cofactor>
    <text evidence="2">The Mn(2+) ion enhances activity.</text>
</comment>
<dbReference type="PIRSF" id="PIRSF005962">
    <property type="entry name" value="Pept_M20D_amidohydro"/>
    <property type="match status" value="1"/>
</dbReference>
<keyword evidence="2" id="KW-0464">Manganese</keyword>
<dbReference type="Pfam" id="PF01546">
    <property type="entry name" value="Peptidase_M20"/>
    <property type="match status" value="1"/>
</dbReference>
<proteinExistence type="predicted"/>
<feature type="domain" description="Peptidase M20 dimerisation" evidence="3">
    <location>
        <begin position="191"/>
        <end position="286"/>
    </location>
</feature>
<dbReference type="SUPFAM" id="SSF53187">
    <property type="entry name" value="Zn-dependent exopeptidases"/>
    <property type="match status" value="1"/>
</dbReference>
<dbReference type="PANTHER" id="PTHR11014:SF63">
    <property type="entry name" value="METALLOPEPTIDASE, PUTATIVE (AFU_ORTHOLOGUE AFUA_6G09600)-RELATED"/>
    <property type="match status" value="1"/>
</dbReference>
<dbReference type="Gene3D" id="3.30.70.360">
    <property type="match status" value="1"/>
</dbReference>
<evidence type="ECO:0000256" key="2">
    <source>
        <dbReference type="PIRSR" id="PIRSR005962-1"/>
    </source>
</evidence>
<protein>
    <submittedName>
        <fullName evidence="4">Amidohydrolase</fullName>
    </submittedName>
</protein>
<dbReference type="Gene3D" id="3.40.630.10">
    <property type="entry name" value="Zn peptidases"/>
    <property type="match status" value="1"/>
</dbReference>
<dbReference type="InterPro" id="IPR017439">
    <property type="entry name" value="Amidohydrolase"/>
</dbReference>
<dbReference type="AlphaFoldDB" id="A0A9D1Z164"/>
<feature type="binding site" evidence="2">
    <location>
        <position position="108"/>
    </location>
    <ligand>
        <name>Mn(2+)</name>
        <dbReference type="ChEBI" id="CHEBI:29035"/>
        <label>2</label>
    </ligand>
</feature>
<keyword evidence="1" id="KW-0378">Hydrolase</keyword>
<dbReference type="GO" id="GO:0046872">
    <property type="term" value="F:metal ion binding"/>
    <property type="evidence" value="ECO:0007669"/>
    <property type="project" value="UniProtKB-KW"/>
</dbReference>
<name>A0A9D1Z164_9MICO</name>
<evidence type="ECO:0000256" key="1">
    <source>
        <dbReference type="ARBA" id="ARBA00022801"/>
    </source>
</evidence>
<sequence>MTHAISGAQLRQAADAMLPDLVALRREIHQDPELGLALPRTQQRILDALGGVGGLELRVGTDLGSVIGIVRGELPGPTVLLRGDMDALPMKERTGLSYAATGDTMHACGHDLHVAGLVGAARLLAAHREQLRGSAVLMFQPGEEIGEGAKAMLAEGLLDVAGERVSAAYAIHVVPGDYGVFSTRSGPIMAGSMEFSVSVCGRGGHASAPHLTIDPIPVAAELVSALQAFVTRRVNVFDPAVLSVTSIQAGGEAKNVVPDSVDLAGSIRVLSHETQQLMQSELPTLIERICVAAGCSAEVAVEPLTPTTVNAPDTTDHAQAVLRSMFGPERLWESPAPVMGSEDFSYVLCEVPGTLLFLRATPRDVDLETAAPNHSPHVLFDDSVLADQAAAMAGFALL</sequence>
<accession>A0A9D1Z164</accession>
<evidence type="ECO:0000313" key="4">
    <source>
        <dbReference type="EMBL" id="HIY67736.1"/>
    </source>
</evidence>
<feature type="binding site" evidence="2">
    <location>
        <position position="110"/>
    </location>
    <ligand>
        <name>Mn(2+)</name>
        <dbReference type="ChEBI" id="CHEBI:29035"/>
        <label>2</label>
    </ligand>
</feature>
<evidence type="ECO:0000259" key="3">
    <source>
        <dbReference type="Pfam" id="PF07687"/>
    </source>
</evidence>
<dbReference type="CDD" id="cd03886">
    <property type="entry name" value="M20_Acy1"/>
    <property type="match status" value="1"/>
</dbReference>
<evidence type="ECO:0000313" key="5">
    <source>
        <dbReference type="Proteomes" id="UP000824005"/>
    </source>
</evidence>
<dbReference type="PANTHER" id="PTHR11014">
    <property type="entry name" value="PEPTIDASE M20 FAMILY MEMBER"/>
    <property type="match status" value="1"/>
</dbReference>
<dbReference type="InterPro" id="IPR011650">
    <property type="entry name" value="Peptidase_M20_dimer"/>
</dbReference>
<gene>
    <name evidence="4" type="ORF">H9830_15840</name>
</gene>
<feature type="binding site" evidence="2">
    <location>
        <position position="374"/>
    </location>
    <ligand>
        <name>Mn(2+)</name>
        <dbReference type="ChEBI" id="CHEBI:29035"/>
        <label>2</label>
    </ligand>
</feature>
<dbReference type="InterPro" id="IPR036264">
    <property type="entry name" value="Bact_exopeptidase_dim_dom"/>
</dbReference>
<keyword evidence="2" id="KW-0479">Metal-binding</keyword>
<dbReference type="GO" id="GO:0050118">
    <property type="term" value="F:N-acetyldiaminopimelate deacetylase activity"/>
    <property type="evidence" value="ECO:0007669"/>
    <property type="project" value="UniProtKB-ARBA"/>
</dbReference>
<organism evidence="4 5">
    <name type="scientific">Candidatus Agrococcus pullicola</name>
    <dbReference type="NCBI Taxonomy" id="2838429"/>
    <lineage>
        <taxon>Bacteria</taxon>
        <taxon>Bacillati</taxon>
        <taxon>Actinomycetota</taxon>
        <taxon>Actinomycetes</taxon>
        <taxon>Micrococcales</taxon>
        <taxon>Microbacteriaceae</taxon>
        <taxon>Agrococcus</taxon>
    </lineage>
</organism>
<dbReference type="Proteomes" id="UP000824005">
    <property type="component" value="Unassembled WGS sequence"/>
</dbReference>
<dbReference type="SUPFAM" id="SSF55031">
    <property type="entry name" value="Bacterial exopeptidase dimerisation domain"/>
    <property type="match status" value="1"/>
</dbReference>
<dbReference type="GO" id="GO:0019877">
    <property type="term" value="P:diaminopimelate biosynthetic process"/>
    <property type="evidence" value="ECO:0007669"/>
    <property type="project" value="UniProtKB-ARBA"/>
</dbReference>
<dbReference type="FunFam" id="3.30.70.360:FF:000001">
    <property type="entry name" value="N-acetyldiaminopimelate deacetylase"/>
    <property type="match status" value="1"/>
</dbReference>
<feature type="binding site" evidence="2">
    <location>
        <position position="144"/>
    </location>
    <ligand>
        <name>Mn(2+)</name>
        <dbReference type="ChEBI" id="CHEBI:29035"/>
        <label>2</label>
    </ligand>
</feature>
<feature type="binding site" evidence="2">
    <location>
        <position position="172"/>
    </location>
    <ligand>
        <name>Mn(2+)</name>
        <dbReference type="ChEBI" id="CHEBI:29035"/>
        <label>2</label>
    </ligand>
</feature>
<dbReference type="Pfam" id="PF07687">
    <property type="entry name" value="M20_dimer"/>
    <property type="match status" value="1"/>
</dbReference>